<dbReference type="EMBL" id="UGAW01000001">
    <property type="protein sequence ID" value="STG52173.1"/>
    <property type="molecule type" value="Genomic_DNA"/>
</dbReference>
<protein>
    <recommendedName>
        <fullName evidence="3">Transposase</fullName>
    </recommendedName>
</protein>
<evidence type="ECO:0000313" key="2">
    <source>
        <dbReference type="Proteomes" id="UP000254817"/>
    </source>
</evidence>
<dbReference type="Proteomes" id="UP000254817">
    <property type="component" value="Unassembled WGS sequence"/>
</dbReference>
<dbReference type="InterPro" id="IPR012337">
    <property type="entry name" value="RNaseH-like_sf"/>
</dbReference>
<evidence type="ECO:0000313" key="1">
    <source>
        <dbReference type="EMBL" id="STG52173.1"/>
    </source>
</evidence>
<dbReference type="AlphaFoldDB" id="A0A376MP73"/>
<dbReference type="InterPro" id="IPR050900">
    <property type="entry name" value="Transposase_IS3/IS150/IS904"/>
</dbReference>
<sequence>MNPEQVRVADITYLPLRNSSAYLSLVTDACSRKIMGYHVGENLQTENVVKRQTGAEAEKNDESPGASFWQGAAILFSALSVSS</sequence>
<gene>
    <name evidence="1" type="ORF">NCTC11112_02666</name>
</gene>
<accession>A0A376MP73</accession>
<evidence type="ECO:0008006" key="3">
    <source>
        <dbReference type="Google" id="ProtNLM"/>
    </source>
</evidence>
<reference evidence="1 2" key="1">
    <citation type="submission" date="2018-06" db="EMBL/GenBank/DDBJ databases">
        <authorList>
            <consortium name="Pathogen Informatics"/>
            <person name="Doyle S."/>
        </authorList>
    </citation>
    <scope>NUCLEOTIDE SEQUENCE [LARGE SCALE GENOMIC DNA]</scope>
    <source>
        <strain evidence="1 2">NCTC11112</strain>
    </source>
</reference>
<name>A0A376MP73_ECOLX</name>
<proteinExistence type="predicted"/>
<dbReference type="PANTHER" id="PTHR46889">
    <property type="entry name" value="TRANSPOSASE INSF FOR INSERTION SEQUENCE IS3B-RELATED"/>
    <property type="match status" value="1"/>
</dbReference>
<organism evidence="1 2">
    <name type="scientific">Escherichia coli</name>
    <dbReference type="NCBI Taxonomy" id="562"/>
    <lineage>
        <taxon>Bacteria</taxon>
        <taxon>Pseudomonadati</taxon>
        <taxon>Pseudomonadota</taxon>
        <taxon>Gammaproteobacteria</taxon>
        <taxon>Enterobacterales</taxon>
        <taxon>Enterobacteriaceae</taxon>
        <taxon>Escherichia</taxon>
    </lineage>
</organism>
<dbReference type="PANTHER" id="PTHR46889:SF5">
    <property type="entry name" value="INTEGRASE PROTEIN"/>
    <property type="match status" value="1"/>
</dbReference>
<dbReference type="SUPFAM" id="SSF53098">
    <property type="entry name" value="Ribonuclease H-like"/>
    <property type="match status" value="1"/>
</dbReference>